<dbReference type="InterPro" id="IPR046960">
    <property type="entry name" value="PPR_At4g14850-like_plant"/>
</dbReference>
<dbReference type="GO" id="GO:0008270">
    <property type="term" value="F:zinc ion binding"/>
    <property type="evidence" value="ECO:0007669"/>
    <property type="project" value="InterPro"/>
</dbReference>
<feature type="repeat" description="PPR" evidence="2">
    <location>
        <begin position="154"/>
        <end position="188"/>
    </location>
</feature>
<accession>A0AAW2ZJW1</accession>
<evidence type="ECO:0000256" key="1">
    <source>
        <dbReference type="ARBA" id="ARBA00022737"/>
    </source>
</evidence>
<dbReference type="Pfam" id="PF14432">
    <property type="entry name" value="DYW_deaminase"/>
    <property type="match status" value="1"/>
</dbReference>
<dbReference type="InterPro" id="IPR046848">
    <property type="entry name" value="E_motif"/>
</dbReference>
<dbReference type="InterPro" id="IPR011990">
    <property type="entry name" value="TPR-like_helical_dom_sf"/>
</dbReference>
<dbReference type="NCBIfam" id="TIGR00756">
    <property type="entry name" value="PPR"/>
    <property type="match status" value="2"/>
</dbReference>
<dbReference type="EMBL" id="JAOPGA020001537">
    <property type="protein sequence ID" value="KAL0489263.1"/>
    <property type="molecule type" value="Genomic_DNA"/>
</dbReference>
<proteinExistence type="predicted"/>
<dbReference type="Pfam" id="PF13041">
    <property type="entry name" value="PPR_2"/>
    <property type="match status" value="1"/>
</dbReference>
<dbReference type="Pfam" id="PF01535">
    <property type="entry name" value="PPR"/>
    <property type="match status" value="1"/>
</dbReference>
<feature type="domain" description="DYW" evidence="3">
    <location>
        <begin position="369"/>
        <end position="460"/>
    </location>
</feature>
<evidence type="ECO:0000259" key="3">
    <source>
        <dbReference type="Pfam" id="PF14432"/>
    </source>
</evidence>
<dbReference type="SUPFAM" id="SSF48452">
    <property type="entry name" value="TPR-like"/>
    <property type="match status" value="1"/>
</dbReference>
<comment type="caution">
    <text evidence="4">The sequence shown here is derived from an EMBL/GenBank/DDBJ whole genome shotgun (WGS) entry which is preliminary data.</text>
</comment>
<dbReference type="InterPro" id="IPR032867">
    <property type="entry name" value="DYW_dom"/>
</dbReference>
<dbReference type="GO" id="GO:0048731">
    <property type="term" value="P:system development"/>
    <property type="evidence" value="ECO:0007669"/>
    <property type="project" value="UniProtKB-ARBA"/>
</dbReference>
<protein>
    <recommendedName>
        <fullName evidence="3">DYW domain-containing protein</fullName>
    </recommendedName>
</protein>
<dbReference type="InterPro" id="IPR002885">
    <property type="entry name" value="PPR_rpt"/>
</dbReference>
<dbReference type="AlphaFoldDB" id="A0AAW2ZJW1"/>
<dbReference type="GO" id="GO:0009451">
    <property type="term" value="P:RNA modification"/>
    <property type="evidence" value="ECO:0007669"/>
    <property type="project" value="InterPro"/>
</dbReference>
<name>A0AAW2ZJW1_9EUKA</name>
<dbReference type="PANTHER" id="PTHR47926">
    <property type="entry name" value="PENTATRICOPEPTIDE REPEAT-CONTAINING PROTEIN"/>
    <property type="match status" value="1"/>
</dbReference>
<dbReference type="Gene3D" id="1.25.40.10">
    <property type="entry name" value="Tetratricopeptide repeat domain"/>
    <property type="match status" value="2"/>
</dbReference>
<dbReference type="Proteomes" id="UP001431209">
    <property type="component" value="Unassembled WGS sequence"/>
</dbReference>
<evidence type="ECO:0000313" key="4">
    <source>
        <dbReference type="EMBL" id="KAL0489263.1"/>
    </source>
</evidence>
<dbReference type="PROSITE" id="PS51257">
    <property type="entry name" value="PROKAR_LIPOPROTEIN"/>
    <property type="match status" value="1"/>
</dbReference>
<dbReference type="FunFam" id="1.25.40.10:FF:000158">
    <property type="entry name" value="pentatricopeptide repeat-containing protein At2g33680"/>
    <property type="match status" value="1"/>
</dbReference>
<gene>
    <name evidence="4" type="ORF">AKO1_013784</name>
</gene>
<keyword evidence="1" id="KW-0677">Repeat</keyword>
<evidence type="ECO:0000313" key="5">
    <source>
        <dbReference type="Proteomes" id="UP001431209"/>
    </source>
</evidence>
<keyword evidence="5" id="KW-1185">Reference proteome</keyword>
<evidence type="ECO:0000256" key="2">
    <source>
        <dbReference type="PROSITE-ProRule" id="PRU00708"/>
    </source>
</evidence>
<dbReference type="GO" id="GO:0003723">
    <property type="term" value="F:RNA binding"/>
    <property type="evidence" value="ECO:0007669"/>
    <property type="project" value="InterPro"/>
</dbReference>
<reference evidence="4 5" key="1">
    <citation type="submission" date="2024-03" db="EMBL/GenBank/DDBJ databases">
        <title>The Acrasis kona genome and developmental transcriptomes reveal deep origins of eukaryotic multicellular pathways.</title>
        <authorList>
            <person name="Sheikh S."/>
            <person name="Fu C.-J."/>
            <person name="Brown M.W."/>
            <person name="Baldauf S.L."/>
        </authorList>
    </citation>
    <scope>NUCLEOTIDE SEQUENCE [LARGE SCALE GENOMIC DNA]</scope>
    <source>
        <strain evidence="4 5">ATCC MYA-3509</strain>
    </source>
</reference>
<dbReference type="Pfam" id="PF20431">
    <property type="entry name" value="E_motif"/>
    <property type="match status" value="1"/>
</dbReference>
<sequence>MKGSDHKPDIITYAILLSACGEANRPDLGDELVNVWKQDVNVIDVKVYSSMMKMYGLTNRIQNAMAIFKELLSYGNINNLPQEEVINVHLQMIRFCSEGASIENGRFVINSAKRHNIFDNGLMITSTVSLYAKCNMQEEALAVFGQYRESKLCDVTTWNAIIQCFANKGRSDKAEEYFDEMIKKGIQPSNFTISILLNAYSHDFQVDKALSLFHNIHEFGITTDDSINGSIIDALGRSGRIQDAYEFTKSINSITSIHYQILLGSCRIHRDLDTAQQVFAKLRELDSLTSSDYVTLATILAHHGMWSEKEALMNAMAAQGLKRIPGVSHTTINNVLYTFTVSDTSHQRSEEIRQYLRSLQDRLKIKYNYNPNLACVTRFFDTRQEKEDHLWEHSEKLATGLNLISTKKGTPIIITKNLRMCEDCHASMKLICLEEEREISVRDAHRWHVFKDGKCDCDDHY</sequence>
<dbReference type="PROSITE" id="PS51375">
    <property type="entry name" value="PPR"/>
    <property type="match status" value="1"/>
</dbReference>
<organism evidence="4 5">
    <name type="scientific">Acrasis kona</name>
    <dbReference type="NCBI Taxonomy" id="1008807"/>
    <lineage>
        <taxon>Eukaryota</taxon>
        <taxon>Discoba</taxon>
        <taxon>Heterolobosea</taxon>
        <taxon>Tetramitia</taxon>
        <taxon>Eutetramitia</taxon>
        <taxon>Acrasidae</taxon>
        <taxon>Acrasis</taxon>
    </lineage>
</organism>